<proteinExistence type="predicted"/>
<name>A0A8K0MN25_9ROSA</name>
<keyword evidence="2" id="KW-1185">Reference proteome</keyword>
<evidence type="ECO:0000313" key="2">
    <source>
        <dbReference type="Proteomes" id="UP000796880"/>
    </source>
</evidence>
<dbReference type="EMBL" id="VOIH02000003">
    <property type="protein sequence ID" value="KAF3452122.1"/>
    <property type="molecule type" value="Genomic_DNA"/>
</dbReference>
<comment type="caution">
    <text evidence="1">The sequence shown here is derived from an EMBL/GenBank/DDBJ whole genome shotgun (WGS) entry which is preliminary data.</text>
</comment>
<reference evidence="1" key="1">
    <citation type="submission" date="2020-03" db="EMBL/GenBank/DDBJ databases">
        <title>A high-quality chromosome-level genome assembly of a woody plant with both climbing and erect habits, Rhamnella rubrinervis.</title>
        <authorList>
            <person name="Lu Z."/>
            <person name="Yang Y."/>
            <person name="Zhu X."/>
            <person name="Sun Y."/>
        </authorList>
    </citation>
    <scope>NUCLEOTIDE SEQUENCE</scope>
    <source>
        <strain evidence="1">BYM</strain>
        <tissue evidence="1">Leaf</tissue>
    </source>
</reference>
<accession>A0A8K0MN25</accession>
<gene>
    <name evidence="1" type="ORF">FNV43_RR08219</name>
</gene>
<protein>
    <submittedName>
        <fullName evidence="1">Uncharacterized protein</fullName>
    </submittedName>
</protein>
<organism evidence="1 2">
    <name type="scientific">Rhamnella rubrinervis</name>
    <dbReference type="NCBI Taxonomy" id="2594499"/>
    <lineage>
        <taxon>Eukaryota</taxon>
        <taxon>Viridiplantae</taxon>
        <taxon>Streptophyta</taxon>
        <taxon>Embryophyta</taxon>
        <taxon>Tracheophyta</taxon>
        <taxon>Spermatophyta</taxon>
        <taxon>Magnoliopsida</taxon>
        <taxon>eudicotyledons</taxon>
        <taxon>Gunneridae</taxon>
        <taxon>Pentapetalae</taxon>
        <taxon>rosids</taxon>
        <taxon>fabids</taxon>
        <taxon>Rosales</taxon>
        <taxon>Rhamnaceae</taxon>
        <taxon>rhamnoid group</taxon>
        <taxon>Rhamneae</taxon>
        <taxon>Rhamnella</taxon>
    </lineage>
</organism>
<evidence type="ECO:0000313" key="1">
    <source>
        <dbReference type="EMBL" id="KAF3452122.1"/>
    </source>
</evidence>
<dbReference type="AlphaFoldDB" id="A0A8K0MN25"/>
<dbReference type="Proteomes" id="UP000796880">
    <property type="component" value="Unassembled WGS sequence"/>
</dbReference>
<sequence length="105" mass="11665">MHSTTKGWDNQLAELRYLEDDVSIMDEASICAKVLGKTAGTIFGIGPAPRKSYSRAYTASSSSRFVQELETLTQRINEKDNTITELTQRLEQQALLIQGVAARMV</sequence>